<dbReference type="GO" id="GO:0007165">
    <property type="term" value="P:signal transduction"/>
    <property type="evidence" value="ECO:0007669"/>
    <property type="project" value="InterPro"/>
</dbReference>
<accession>A0A2I0BDL6</accession>
<evidence type="ECO:0000313" key="8">
    <source>
        <dbReference type="Proteomes" id="UP000236161"/>
    </source>
</evidence>
<evidence type="ECO:0000256" key="1">
    <source>
        <dbReference type="ARBA" id="ARBA00004123"/>
    </source>
</evidence>
<evidence type="ECO:0000256" key="5">
    <source>
        <dbReference type="SAM" id="MobiDB-lite"/>
    </source>
</evidence>
<dbReference type="Proteomes" id="UP000236161">
    <property type="component" value="Unassembled WGS sequence"/>
</dbReference>
<evidence type="ECO:0000313" key="7">
    <source>
        <dbReference type="EMBL" id="PKA65883.1"/>
    </source>
</evidence>
<dbReference type="OrthoDB" id="1936656at2759"/>
<feature type="region of interest" description="Disordered" evidence="5">
    <location>
        <begin position="209"/>
        <end position="229"/>
    </location>
</feature>
<reference evidence="7 8" key="1">
    <citation type="journal article" date="2017" name="Nature">
        <title>The Apostasia genome and the evolution of orchids.</title>
        <authorList>
            <person name="Zhang G.Q."/>
            <person name="Liu K.W."/>
            <person name="Li Z."/>
            <person name="Lohaus R."/>
            <person name="Hsiao Y.Y."/>
            <person name="Niu S.C."/>
            <person name="Wang J.Y."/>
            <person name="Lin Y.C."/>
            <person name="Xu Q."/>
            <person name="Chen L.J."/>
            <person name="Yoshida K."/>
            <person name="Fujiwara S."/>
            <person name="Wang Z.W."/>
            <person name="Zhang Y.Q."/>
            <person name="Mitsuda N."/>
            <person name="Wang M."/>
            <person name="Liu G.H."/>
            <person name="Pecoraro L."/>
            <person name="Huang H.X."/>
            <person name="Xiao X.J."/>
            <person name="Lin M."/>
            <person name="Wu X.Y."/>
            <person name="Wu W.L."/>
            <person name="Chen Y.Y."/>
            <person name="Chang S.B."/>
            <person name="Sakamoto S."/>
            <person name="Ohme-Takagi M."/>
            <person name="Yagi M."/>
            <person name="Zeng S.J."/>
            <person name="Shen C.Y."/>
            <person name="Yeh C.M."/>
            <person name="Luo Y.B."/>
            <person name="Tsai W.C."/>
            <person name="Van de Peer Y."/>
            <person name="Liu Z.J."/>
        </authorList>
    </citation>
    <scope>NUCLEOTIDE SEQUENCE [LARGE SCALE GENOMIC DNA]</scope>
    <source>
        <strain evidence="8">cv. Shenzhen</strain>
        <tissue evidence="7">Stem</tissue>
    </source>
</reference>
<comment type="function">
    <text evidence="4">Acts as a negative regulator of abscisic acid (ABA) response.</text>
</comment>
<feature type="domain" description="Tify" evidence="6">
    <location>
        <begin position="276"/>
        <end position="309"/>
    </location>
</feature>
<dbReference type="PANTHER" id="PTHR31413">
    <property type="entry name" value="AFP HOMOLOG 2"/>
    <property type="match status" value="1"/>
</dbReference>
<name>A0A2I0BDL6_9ASPA</name>
<gene>
    <name evidence="7" type="primary">AFP-D1</name>
    <name evidence="7" type="ORF">AXF42_Ash010292</name>
</gene>
<dbReference type="GO" id="GO:0045892">
    <property type="term" value="P:negative regulation of DNA-templated transcription"/>
    <property type="evidence" value="ECO:0007669"/>
    <property type="project" value="TreeGrafter"/>
</dbReference>
<dbReference type="InterPro" id="IPR032310">
    <property type="entry name" value="NLS_NINJA_AFP-like"/>
</dbReference>
<proteinExistence type="inferred from homology"/>
<dbReference type="EMBL" id="KZ451888">
    <property type="protein sequence ID" value="PKA65883.1"/>
    <property type="molecule type" value="Genomic_DNA"/>
</dbReference>
<dbReference type="GO" id="GO:0005634">
    <property type="term" value="C:nucleus"/>
    <property type="evidence" value="ECO:0007669"/>
    <property type="project" value="UniProtKB-SubCell"/>
</dbReference>
<comment type="similarity">
    <text evidence="2 4">Belongs to the Ninja family.</text>
</comment>
<dbReference type="InterPro" id="IPR031307">
    <property type="entry name" value="Ninja_fam"/>
</dbReference>
<comment type="subcellular location">
    <subcellularLocation>
        <location evidence="1 4">Nucleus</location>
    </subcellularLocation>
</comment>
<evidence type="ECO:0000256" key="2">
    <source>
        <dbReference type="ARBA" id="ARBA00006081"/>
    </source>
</evidence>
<evidence type="ECO:0000259" key="6">
    <source>
        <dbReference type="Pfam" id="PF16135"/>
    </source>
</evidence>
<keyword evidence="8" id="KW-1185">Reference proteome</keyword>
<dbReference type="PANTHER" id="PTHR31413:SF31">
    <property type="entry name" value="NINJA-FAMILY PROTEIN AFP3"/>
    <property type="match status" value="1"/>
</dbReference>
<dbReference type="Pfam" id="PF16135">
    <property type="entry name" value="TDBD"/>
    <property type="match status" value="1"/>
</dbReference>
<feature type="region of interest" description="Disordered" evidence="5">
    <location>
        <begin position="105"/>
        <end position="124"/>
    </location>
</feature>
<dbReference type="STRING" id="1088818.A0A2I0BDL6"/>
<dbReference type="Pfam" id="PF16136">
    <property type="entry name" value="NLS_NINJA_AFP"/>
    <property type="match status" value="1"/>
</dbReference>
<keyword evidence="3 4" id="KW-0539">Nucleus</keyword>
<organism evidence="7 8">
    <name type="scientific">Apostasia shenzhenica</name>
    <dbReference type="NCBI Taxonomy" id="1088818"/>
    <lineage>
        <taxon>Eukaryota</taxon>
        <taxon>Viridiplantae</taxon>
        <taxon>Streptophyta</taxon>
        <taxon>Embryophyta</taxon>
        <taxon>Tracheophyta</taxon>
        <taxon>Spermatophyta</taxon>
        <taxon>Magnoliopsida</taxon>
        <taxon>Liliopsida</taxon>
        <taxon>Asparagales</taxon>
        <taxon>Orchidaceae</taxon>
        <taxon>Apostasioideae</taxon>
        <taxon>Apostasia</taxon>
    </lineage>
</organism>
<evidence type="ECO:0000256" key="3">
    <source>
        <dbReference type="ARBA" id="ARBA00023242"/>
    </source>
</evidence>
<evidence type="ECO:0000256" key="4">
    <source>
        <dbReference type="RuleBase" id="RU369029"/>
    </source>
</evidence>
<dbReference type="InterPro" id="IPR032308">
    <property type="entry name" value="TDBD"/>
</dbReference>
<protein>
    <recommendedName>
        <fullName evidence="4">Ninja-family protein</fullName>
    </recommendedName>
    <alternativeName>
        <fullName evidence="4">ABI-binding protein</fullName>
    </alternativeName>
</protein>
<dbReference type="AlphaFoldDB" id="A0A2I0BDL6"/>
<sequence length="378" mass="41345">MSYRDLLRQFSGTMEKPPLDPEEMDLSLGLSLGGCISDVVESKLNERRLVRSSSVLSICPKLEQHLAESSTPYPARTCSLPVAAEKDRKRKEMQTLKRLEVKRKRSEKIMRNSSRPAAELDKGYGDRREDRLDVGVRGAGGSRTVAALMPPAVLKSSSSDFSGNMIRVEVPSGLINNTALVKSPFTVFPSTAKSNQKLLATVLTTSPALRSPKSLGENDEATKKMGSSSNSIVINESKIAEKKMLDDMPCVSTKGNGPNGKKIDGLLYKYKKGEEVKIVCVCHGKFLTPAEFIKHAGGVDVDHPLKHILEVQAKQKIISSIYAGIISTCSSFDEVTGTKCWQSRGFNFNEKKSNMKTCSSRCSSRCSSSITQGLVPFE</sequence>